<evidence type="ECO:0000313" key="4">
    <source>
        <dbReference type="EMBL" id="MBO2446874.1"/>
    </source>
</evidence>
<keyword evidence="2" id="KW-0472">Membrane</keyword>
<evidence type="ECO:0000256" key="2">
    <source>
        <dbReference type="SAM" id="Phobius"/>
    </source>
</evidence>
<comment type="caution">
    <text evidence="4">The sequence shown here is derived from an EMBL/GenBank/DDBJ whole genome shotgun (WGS) entry which is preliminary data.</text>
</comment>
<dbReference type="Pfam" id="PF20177">
    <property type="entry name" value="DUF6542"/>
    <property type="match status" value="1"/>
</dbReference>
<feature type="domain" description="DUF6542" evidence="3">
    <location>
        <begin position="24"/>
        <end position="139"/>
    </location>
</feature>
<feature type="transmembrane region" description="Helical" evidence="2">
    <location>
        <begin position="21"/>
        <end position="43"/>
    </location>
</feature>
<dbReference type="RefSeq" id="WP_208254500.1">
    <property type="nucleotide sequence ID" value="NZ_JAGEOJ010000003.1"/>
</dbReference>
<feature type="transmembrane region" description="Helical" evidence="2">
    <location>
        <begin position="106"/>
        <end position="133"/>
    </location>
</feature>
<evidence type="ECO:0000256" key="1">
    <source>
        <dbReference type="SAM" id="MobiDB-lite"/>
    </source>
</evidence>
<feature type="region of interest" description="Disordered" evidence="1">
    <location>
        <begin position="164"/>
        <end position="197"/>
    </location>
</feature>
<reference evidence="4" key="1">
    <citation type="submission" date="2021-03" db="EMBL/GenBank/DDBJ databases">
        <authorList>
            <person name="Kanchanasin P."/>
            <person name="Saeng-In P."/>
            <person name="Phongsopitanun W."/>
            <person name="Yuki M."/>
            <person name="Kudo T."/>
            <person name="Ohkuma M."/>
            <person name="Tanasupawat S."/>
        </authorList>
    </citation>
    <scope>NUCLEOTIDE SEQUENCE</scope>
    <source>
        <strain evidence="4">GKU 128</strain>
    </source>
</reference>
<feature type="transmembrane region" description="Helical" evidence="2">
    <location>
        <begin position="49"/>
        <end position="66"/>
    </location>
</feature>
<gene>
    <name evidence="4" type="ORF">J4573_07210</name>
</gene>
<feature type="transmembrane region" description="Helical" evidence="2">
    <location>
        <begin position="73"/>
        <end position="94"/>
    </location>
</feature>
<dbReference type="AlphaFoldDB" id="A0A939T3L5"/>
<organism evidence="4 5">
    <name type="scientific">Actinomadura barringtoniae</name>
    <dbReference type="NCBI Taxonomy" id="1427535"/>
    <lineage>
        <taxon>Bacteria</taxon>
        <taxon>Bacillati</taxon>
        <taxon>Actinomycetota</taxon>
        <taxon>Actinomycetes</taxon>
        <taxon>Streptosporangiales</taxon>
        <taxon>Thermomonosporaceae</taxon>
        <taxon>Actinomadura</taxon>
    </lineage>
</organism>
<accession>A0A939T3L5</accession>
<dbReference type="InterPro" id="IPR046672">
    <property type="entry name" value="DUF6542"/>
</dbReference>
<name>A0A939T3L5_9ACTN</name>
<evidence type="ECO:0000313" key="5">
    <source>
        <dbReference type="Proteomes" id="UP000669179"/>
    </source>
</evidence>
<sequence>MRRERGASAPRLRSGSSGGASITLTGRGGIVVMFGTGLLGALFAHWLDMQVLAGLSFAAGCVLAALTTRPADLLTVAVSPPAVFFAVTVIAEFLTTLGEGSLLRGMAVGLLTSLAATAPWLFLGTILVLVIAFPRGLLTTFNELRDKLIGSRLFVEEANENPVRWDESPATDTGAGRVSRTAARHEKKPPLPHGDID</sequence>
<keyword evidence="2" id="KW-1133">Transmembrane helix</keyword>
<dbReference type="EMBL" id="JAGEOJ010000003">
    <property type="protein sequence ID" value="MBO2446874.1"/>
    <property type="molecule type" value="Genomic_DNA"/>
</dbReference>
<dbReference type="Proteomes" id="UP000669179">
    <property type="component" value="Unassembled WGS sequence"/>
</dbReference>
<protein>
    <recommendedName>
        <fullName evidence="3">DUF6542 domain-containing protein</fullName>
    </recommendedName>
</protein>
<keyword evidence="2" id="KW-0812">Transmembrane</keyword>
<evidence type="ECO:0000259" key="3">
    <source>
        <dbReference type="Pfam" id="PF20177"/>
    </source>
</evidence>
<keyword evidence="5" id="KW-1185">Reference proteome</keyword>
<proteinExistence type="predicted"/>